<reference evidence="15" key="1">
    <citation type="journal article" date="2020" name="Nat. Commun.">
        <title>Large-scale genome sequencing of mycorrhizal fungi provides insights into the early evolution of symbiotic traits.</title>
        <authorList>
            <person name="Miyauchi S."/>
            <person name="Kiss E."/>
            <person name="Kuo A."/>
            <person name="Drula E."/>
            <person name="Kohler A."/>
            <person name="Sanchez-Garcia M."/>
            <person name="Morin E."/>
            <person name="Andreopoulos B."/>
            <person name="Barry K.W."/>
            <person name="Bonito G."/>
            <person name="Buee M."/>
            <person name="Carver A."/>
            <person name="Chen C."/>
            <person name="Cichocki N."/>
            <person name="Clum A."/>
            <person name="Culley D."/>
            <person name="Crous P.W."/>
            <person name="Fauchery L."/>
            <person name="Girlanda M."/>
            <person name="Hayes R.D."/>
            <person name="Keri Z."/>
            <person name="LaButti K."/>
            <person name="Lipzen A."/>
            <person name="Lombard V."/>
            <person name="Magnuson J."/>
            <person name="Maillard F."/>
            <person name="Murat C."/>
            <person name="Nolan M."/>
            <person name="Ohm R.A."/>
            <person name="Pangilinan J."/>
            <person name="Pereira M.F."/>
            <person name="Perotto S."/>
            <person name="Peter M."/>
            <person name="Pfister S."/>
            <person name="Riley R."/>
            <person name="Sitrit Y."/>
            <person name="Stielow J.B."/>
            <person name="Szollosi G."/>
            <person name="Zifcakova L."/>
            <person name="Stursova M."/>
            <person name="Spatafora J.W."/>
            <person name="Tedersoo L."/>
            <person name="Vaario L.M."/>
            <person name="Yamada A."/>
            <person name="Yan M."/>
            <person name="Wang P."/>
            <person name="Xu J."/>
            <person name="Bruns T."/>
            <person name="Baldrian P."/>
            <person name="Vilgalys R."/>
            <person name="Dunand C."/>
            <person name="Henrissat B."/>
            <person name="Grigoriev I.V."/>
            <person name="Hibbett D."/>
            <person name="Nagy L.G."/>
            <person name="Martin F.M."/>
        </authorList>
    </citation>
    <scope>NUCLEOTIDE SEQUENCE</scope>
    <source>
        <strain evidence="15">UH-Tt-Lm1</strain>
    </source>
</reference>
<dbReference type="Proteomes" id="UP000736335">
    <property type="component" value="Unassembled WGS sequence"/>
</dbReference>
<feature type="compositionally biased region" description="Basic and acidic residues" evidence="11">
    <location>
        <begin position="349"/>
        <end position="364"/>
    </location>
</feature>
<dbReference type="PANTHER" id="PTHR48249">
    <property type="entry name" value="MEDIATOR OF RNA POLYMERASE II TRANSCRIPTION SUBUNIT 13"/>
    <property type="match status" value="1"/>
</dbReference>
<feature type="compositionally biased region" description="Low complexity" evidence="11">
    <location>
        <begin position="592"/>
        <end position="606"/>
    </location>
</feature>
<dbReference type="Pfam" id="PF11597">
    <property type="entry name" value="Med13_N"/>
    <property type="match status" value="1"/>
</dbReference>
<organism evidence="15 16">
    <name type="scientific">Thelephora terrestris</name>
    <dbReference type="NCBI Taxonomy" id="56493"/>
    <lineage>
        <taxon>Eukaryota</taxon>
        <taxon>Fungi</taxon>
        <taxon>Dikarya</taxon>
        <taxon>Basidiomycota</taxon>
        <taxon>Agaricomycotina</taxon>
        <taxon>Agaricomycetes</taxon>
        <taxon>Thelephorales</taxon>
        <taxon>Thelephoraceae</taxon>
        <taxon>Thelephora</taxon>
    </lineage>
</organism>
<comment type="subcellular location">
    <subcellularLocation>
        <location evidence="1 10">Nucleus</location>
    </subcellularLocation>
</comment>
<evidence type="ECO:0000256" key="5">
    <source>
        <dbReference type="ARBA" id="ARBA00023015"/>
    </source>
</evidence>
<feature type="domain" description="Mediator complex subunit Med13 C-terminal" evidence="13">
    <location>
        <begin position="1314"/>
        <end position="1392"/>
    </location>
</feature>
<feature type="region of interest" description="Disordered" evidence="11">
    <location>
        <begin position="349"/>
        <end position="389"/>
    </location>
</feature>
<keyword evidence="7 10" id="KW-0804">Transcription</keyword>
<dbReference type="PANTHER" id="PTHR48249:SF3">
    <property type="entry name" value="MEDIATOR OF RNA POLYMERASE II TRANSCRIPTION SUBUNIT 13"/>
    <property type="match status" value="1"/>
</dbReference>
<sequence length="1408" mass="153797">MHYLTSSSMVFSVFSLKGLYPCSVACSDTDDPCPNCLAVPFDPPLEPPFMPRPLVRQLPRSPLRTVYVQLLHSIREFVSDRLGNIASSSDLFPTFRYQDGVVLAGTDGLSDWGTGWVHRSRNRRLVFCHFEIYFSHCSLLLHPILRPVDLLPLARSTTITPGSPIKLLPFNTPAYYLGPYTGPTNALTAQFEDSLRGLGVGGWKDFFHKPLGKHLEGPSYVVVWVAVQNKRGEEKGIGVVWPLSLCLVFLPESPQARQGLLSLPELPTSLRLHSSIPPPSSTAANVPLIFPQDLKPATSAIPAAPPVGLPPLVAIHSARSLLSLPSPIENTVDGVSREVSGFVDYVAKEREKERERIKRERDNHPNPIPFSQPVTTHTNDLGRERTPSPPPVVGLAISDNQEVNEPPLAESSELFDGSEANPTDLGQDTPAACEKSPEVTGPHGIYPGFNSSWVQGADQFSALEIDYEMNFGMEMNAMDRGAGVSGEAGLTTDLDDICGVFTDDDFNFFDRPTLDESYLEQTPPLSLFRGPLVLQRGAIPSVAAPTSPTNGVTTNRDHVAGLQHLTSPSPSLWTPTPRVDPLAPIDSMEFLSSPSISSQSTPSTPQAVPDSKSPSTIHGSSIFDPIWFAPTHRTSDHKYASGKFSLPNQKAVRVPDVSQHNTGWRFRYDDATDPRKSVVRRLKGLSFSVNSKEEDLTGGEWENLSEREGEDWSDVESIAEGSAEFAEADISVLLDRPCTPPPQSTPLGPSLLDCQFHHSHLIPLSRPLRSPSSAFTATSLPGVVPTISVPTPISPPAMLGEKLKSLEAAAGLLVREVVENPSWAESWQINNHHTYRATPYAWNTYQGDVSQLAIALDTLDDSRTSLEIGTLFDLAAGSLQPSQGDLSSSLQSIEPPLLSVGKGNSIINVSPSTLRFWEKAGLHPLGGQKNVNAFVLYEGESMETREHALRWFKRVSVAYTSKNFGSHEPGSFKDQSPLAPVVKVQFDSIRKFLPTFTSNIEASEYLVFYVVTPLSMMTLASSNFRQVLSAAKRTLKGSPATSTLFHFVPESMVTDSVNECQGTMSAFVTSVYDRLLKLVVRGMSRPFFDQEGSTRVLVQSPAFALSRPKHPRPIFLRQAPARSLDVMDRHLLLHVGYSTSSCGKWVMASCIDQRGGGHDFGLWLNQPDDELPEEFVIDKVWEFAMSFTKRTDVEWRVAFSKAGSIDEREMEAWHSKVSQGISIRGASPIHISILAAVSDASWALLSPTTPSQGLAGLAKAGPSMGFQDVSSTTYALIHATPVTLFSPLSTESSVVIENAVPELDEVVTPGIGIRPLSTATLIRVPADTDYTSVSMLRVHLLLTLKSAGSHLHMPDEDTHLDVIHNFHELAVLGDARWNLGAKVNPILPFHLGCLEVMDRVLAAEVQVD</sequence>
<dbReference type="EMBL" id="WIUZ02000012">
    <property type="protein sequence ID" value="KAF9782120.1"/>
    <property type="molecule type" value="Genomic_DNA"/>
</dbReference>
<comment type="function">
    <text evidence="10">Component of the SRB8-11 complex. The SRB8-11 complex is a regulatory module of the Mediator complex which is itself involved in regulation of basal and activated RNA polymerase II-dependent transcription. The SRB8-11 complex may be involved in the transcriptional repression of a subset of genes regulated by Mediator. It may inhibit the association of the Mediator complex with RNA polymerase II to form the holoenzyme complex.</text>
</comment>
<keyword evidence="16" id="KW-1185">Reference proteome</keyword>
<evidence type="ECO:0000256" key="6">
    <source>
        <dbReference type="ARBA" id="ARBA00023159"/>
    </source>
</evidence>
<evidence type="ECO:0000256" key="2">
    <source>
        <dbReference type="ARBA" id="ARBA00009354"/>
    </source>
</evidence>
<protein>
    <recommendedName>
        <fullName evidence="3 10">Mediator of RNA polymerase II transcription subunit 13</fullName>
    </recommendedName>
    <alternativeName>
        <fullName evidence="9 10">Mediator complex subunit 13</fullName>
    </alternativeName>
</protein>
<evidence type="ECO:0000256" key="8">
    <source>
        <dbReference type="ARBA" id="ARBA00023242"/>
    </source>
</evidence>
<comment type="subunit">
    <text evidence="10">Component of the SRB8-11 complex, which itself associates with the Mediator complex.</text>
</comment>
<evidence type="ECO:0000256" key="9">
    <source>
        <dbReference type="ARBA" id="ARBA00032008"/>
    </source>
</evidence>
<evidence type="ECO:0000256" key="10">
    <source>
        <dbReference type="RuleBase" id="RU364134"/>
    </source>
</evidence>
<evidence type="ECO:0000256" key="11">
    <source>
        <dbReference type="SAM" id="MobiDB-lite"/>
    </source>
</evidence>
<feature type="domain" description="Mediator complex subunit Med13 N-terminal" evidence="14">
    <location>
        <begin position="22"/>
        <end position="250"/>
    </location>
</feature>
<evidence type="ECO:0000256" key="1">
    <source>
        <dbReference type="ARBA" id="ARBA00004123"/>
    </source>
</evidence>
<comment type="similarity">
    <text evidence="2 10">Belongs to the Mediator complex subunit 13 family.</text>
</comment>
<dbReference type="OrthoDB" id="103819at2759"/>
<dbReference type="InterPro" id="IPR009401">
    <property type="entry name" value="Med13_C"/>
</dbReference>
<evidence type="ECO:0000313" key="15">
    <source>
        <dbReference type="EMBL" id="KAF9782120.1"/>
    </source>
</evidence>
<evidence type="ECO:0000259" key="14">
    <source>
        <dbReference type="Pfam" id="PF11597"/>
    </source>
</evidence>
<keyword evidence="6 10" id="KW-0010">Activator</keyword>
<proteinExistence type="inferred from homology"/>
<reference evidence="15" key="2">
    <citation type="submission" date="2020-11" db="EMBL/GenBank/DDBJ databases">
        <authorList>
            <consortium name="DOE Joint Genome Institute"/>
            <person name="Kuo A."/>
            <person name="Miyauchi S."/>
            <person name="Kiss E."/>
            <person name="Drula E."/>
            <person name="Kohler A."/>
            <person name="Sanchez-Garcia M."/>
            <person name="Andreopoulos B."/>
            <person name="Barry K.W."/>
            <person name="Bonito G."/>
            <person name="Buee M."/>
            <person name="Carver A."/>
            <person name="Chen C."/>
            <person name="Cichocki N."/>
            <person name="Clum A."/>
            <person name="Culley D."/>
            <person name="Crous P.W."/>
            <person name="Fauchery L."/>
            <person name="Girlanda M."/>
            <person name="Hayes R."/>
            <person name="Keri Z."/>
            <person name="Labutti K."/>
            <person name="Lipzen A."/>
            <person name="Lombard V."/>
            <person name="Magnuson J."/>
            <person name="Maillard F."/>
            <person name="Morin E."/>
            <person name="Murat C."/>
            <person name="Nolan M."/>
            <person name="Ohm R."/>
            <person name="Pangilinan J."/>
            <person name="Pereira M."/>
            <person name="Perotto S."/>
            <person name="Peter M."/>
            <person name="Riley R."/>
            <person name="Sitrit Y."/>
            <person name="Stielow B."/>
            <person name="Szollosi G."/>
            <person name="Zifcakova L."/>
            <person name="Stursova M."/>
            <person name="Spatafora J.W."/>
            <person name="Tedersoo L."/>
            <person name="Vaario L.-M."/>
            <person name="Yamada A."/>
            <person name="Yan M."/>
            <person name="Wang P."/>
            <person name="Xu J."/>
            <person name="Bruns T."/>
            <person name="Baldrian P."/>
            <person name="Vilgalys R."/>
            <person name="Henrissat B."/>
            <person name="Grigoriev I.V."/>
            <person name="Hibbett D."/>
            <person name="Nagy L.G."/>
            <person name="Martin F.M."/>
        </authorList>
    </citation>
    <scope>NUCLEOTIDE SEQUENCE</scope>
    <source>
        <strain evidence="15">UH-Tt-Lm1</strain>
    </source>
</reference>
<evidence type="ECO:0000256" key="7">
    <source>
        <dbReference type="ARBA" id="ARBA00023163"/>
    </source>
</evidence>
<dbReference type="InterPro" id="IPR051139">
    <property type="entry name" value="Mediator_complx_sub13"/>
</dbReference>
<dbReference type="GO" id="GO:0045944">
    <property type="term" value="P:positive regulation of transcription by RNA polymerase II"/>
    <property type="evidence" value="ECO:0007669"/>
    <property type="project" value="TreeGrafter"/>
</dbReference>
<comment type="caution">
    <text evidence="15">The sequence shown here is derived from an EMBL/GenBank/DDBJ whole genome shotgun (WGS) entry which is preliminary data.</text>
</comment>
<keyword evidence="5 10" id="KW-0805">Transcription regulation</keyword>
<feature type="domain" description="Mediator complex subunit Med13 C-terminal" evidence="13">
    <location>
        <begin position="1099"/>
        <end position="1293"/>
    </location>
</feature>
<evidence type="ECO:0000313" key="16">
    <source>
        <dbReference type="Proteomes" id="UP000736335"/>
    </source>
</evidence>
<dbReference type="Pfam" id="PF06333">
    <property type="entry name" value="Med13_C"/>
    <property type="match status" value="2"/>
</dbReference>
<evidence type="ECO:0000256" key="12">
    <source>
        <dbReference type="SAM" id="SignalP"/>
    </source>
</evidence>
<dbReference type="GO" id="GO:0016592">
    <property type="term" value="C:mediator complex"/>
    <property type="evidence" value="ECO:0007669"/>
    <property type="project" value="InterPro"/>
</dbReference>
<evidence type="ECO:0000259" key="13">
    <source>
        <dbReference type="Pfam" id="PF06333"/>
    </source>
</evidence>
<keyword evidence="8 10" id="KW-0539">Nucleus</keyword>
<dbReference type="InterPro" id="IPR021643">
    <property type="entry name" value="Mediator_Med13_N"/>
</dbReference>
<feature type="region of interest" description="Disordered" evidence="11">
    <location>
        <begin position="592"/>
        <end position="616"/>
    </location>
</feature>
<feature type="chain" id="PRO_5040161548" description="Mediator of RNA polymerase II transcription subunit 13" evidence="12">
    <location>
        <begin position="26"/>
        <end position="1408"/>
    </location>
</feature>
<keyword evidence="12" id="KW-0732">Signal</keyword>
<evidence type="ECO:0000256" key="4">
    <source>
        <dbReference type="ARBA" id="ARBA00022491"/>
    </source>
</evidence>
<accession>A0A9P6H9B1</accession>
<keyword evidence="4 10" id="KW-0678">Repressor</keyword>
<dbReference type="GO" id="GO:0003713">
    <property type="term" value="F:transcription coactivator activity"/>
    <property type="evidence" value="ECO:0007669"/>
    <property type="project" value="TreeGrafter"/>
</dbReference>
<name>A0A9P6H9B1_9AGAM</name>
<feature type="signal peptide" evidence="12">
    <location>
        <begin position="1"/>
        <end position="25"/>
    </location>
</feature>
<gene>
    <name evidence="15" type="ORF">BJ322DRAFT_1074368</name>
</gene>
<feature type="region of interest" description="Disordered" evidence="11">
    <location>
        <begin position="412"/>
        <end position="442"/>
    </location>
</feature>
<evidence type="ECO:0000256" key="3">
    <source>
        <dbReference type="ARBA" id="ARBA00019618"/>
    </source>
</evidence>